<dbReference type="RefSeq" id="WP_311019652.1">
    <property type="nucleotide sequence ID" value="NZ_JAUHGG010000003.1"/>
</dbReference>
<evidence type="ECO:0000313" key="1">
    <source>
        <dbReference type="EMBL" id="MDS1820871.1"/>
    </source>
</evidence>
<dbReference type="EMBL" id="JAUHGG010000003">
    <property type="protein sequence ID" value="MDS1820871.1"/>
    <property type="molecule type" value="Genomic_DNA"/>
</dbReference>
<reference evidence="1" key="1">
    <citation type="submission" date="2023-06" db="EMBL/GenBank/DDBJ databases">
        <title>Genomic Diversity of Vibrio spp. and Metagenomic Analysis of Pathogens in Florida Gulf Coastal Waters Following Hurricane Ian.</title>
        <authorList>
            <person name="Brumfield K.D."/>
        </authorList>
    </citation>
    <scope>NUCLEOTIDE SEQUENCE</scope>
    <source>
        <strain evidence="1">WBS2B-138</strain>
    </source>
</reference>
<proteinExistence type="predicted"/>
<name>A0AAW8PXB2_VIBPH</name>
<protein>
    <submittedName>
        <fullName evidence="1">Uncharacterized protein</fullName>
    </submittedName>
</protein>
<dbReference type="AlphaFoldDB" id="A0AAW8PXB2"/>
<comment type="caution">
    <text evidence="1">The sequence shown here is derived from an EMBL/GenBank/DDBJ whole genome shotgun (WGS) entry which is preliminary data.</text>
</comment>
<organism evidence="1 2">
    <name type="scientific">Vibrio parahaemolyticus</name>
    <dbReference type="NCBI Taxonomy" id="670"/>
    <lineage>
        <taxon>Bacteria</taxon>
        <taxon>Pseudomonadati</taxon>
        <taxon>Pseudomonadota</taxon>
        <taxon>Gammaproteobacteria</taxon>
        <taxon>Vibrionales</taxon>
        <taxon>Vibrionaceae</taxon>
        <taxon>Vibrio</taxon>
    </lineage>
</organism>
<evidence type="ECO:0000313" key="2">
    <source>
        <dbReference type="Proteomes" id="UP001253193"/>
    </source>
</evidence>
<gene>
    <name evidence="1" type="ORF">QX249_09405</name>
</gene>
<dbReference type="Proteomes" id="UP001253193">
    <property type="component" value="Unassembled WGS sequence"/>
</dbReference>
<sequence>MASIIIAVGVNGVAVAAPTIPSASNDVMLQYYKENEKYACTPEELADFLKDRRKSLSVTPNIMSANKFVQNEAANNKDDPDNCLTLFDNLKVVEDIQKLIAKVQALKMPDFSTDGMGAAAQALATQLFDAAMQSVCNALTKEAAEQLINEIMNRQVGFDIGDIKEFDHKEFAKGVAMDHAGAYLESEGIDADWLDQENHKDLMKGEIGNQKEKLIEEAFEDK</sequence>
<accession>A0AAW8PXB2</accession>